<dbReference type="Gramene" id="KXG23465">
    <property type="protein sequence ID" value="KXG23465"/>
    <property type="gene ID" value="SORBI_3008G098500"/>
</dbReference>
<proteinExistence type="predicted"/>
<dbReference type="AlphaFoldDB" id="A0A1B6PD50"/>
<dbReference type="InParanoid" id="A0A1B6PD50"/>
<organism evidence="1 2">
    <name type="scientific">Sorghum bicolor</name>
    <name type="common">Sorghum</name>
    <name type="synonym">Sorghum vulgare</name>
    <dbReference type="NCBI Taxonomy" id="4558"/>
    <lineage>
        <taxon>Eukaryota</taxon>
        <taxon>Viridiplantae</taxon>
        <taxon>Streptophyta</taxon>
        <taxon>Embryophyta</taxon>
        <taxon>Tracheophyta</taxon>
        <taxon>Spermatophyta</taxon>
        <taxon>Magnoliopsida</taxon>
        <taxon>Liliopsida</taxon>
        <taxon>Poales</taxon>
        <taxon>Poaceae</taxon>
        <taxon>PACMAD clade</taxon>
        <taxon>Panicoideae</taxon>
        <taxon>Andropogonodae</taxon>
        <taxon>Andropogoneae</taxon>
        <taxon>Sorghinae</taxon>
        <taxon>Sorghum</taxon>
    </lineage>
</organism>
<name>A0A1B6PD50_SORBI</name>
<reference evidence="2" key="2">
    <citation type="journal article" date="2018" name="Plant J.">
        <title>The Sorghum bicolor reference genome: improved assembly, gene annotations, a transcriptome atlas, and signatures of genome organization.</title>
        <authorList>
            <person name="McCormick R.F."/>
            <person name="Truong S.K."/>
            <person name="Sreedasyam A."/>
            <person name="Jenkins J."/>
            <person name="Shu S."/>
            <person name="Sims D."/>
            <person name="Kennedy M."/>
            <person name="Amirebrahimi M."/>
            <person name="Weers B.D."/>
            <person name="McKinley B."/>
            <person name="Mattison A."/>
            <person name="Morishige D.T."/>
            <person name="Grimwood J."/>
            <person name="Schmutz J."/>
            <person name="Mullet J.E."/>
        </authorList>
    </citation>
    <scope>NUCLEOTIDE SEQUENCE [LARGE SCALE GENOMIC DNA]</scope>
    <source>
        <strain evidence="2">cv. BTx623</strain>
    </source>
</reference>
<evidence type="ECO:0008006" key="3">
    <source>
        <dbReference type="Google" id="ProtNLM"/>
    </source>
</evidence>
<gene>
    <name evidence="1" type="ORF">SORBI_3008G098500</name>
</gene>
<keyword evidence="2" id="KW-1185">Reference proteome</keyword>
<evidence type="ECO:0000313" key="2">
    <source>
        <dbReference type="Proteomes" id="UP000000768"/>
    </source>
</evidence>
<protein>
    <recommendedName>
        <fullName evidence="3">Phosphohydrolase</fullName>
    </recommendedName>
</protein>
<sequence length="79" mass="8940">MLFRLRDLKQLGLTYLVYPGAVHTRFEHSLGVYSLAGKAINNLKTYQVSRTAVGPLERLKILLQVQNPHSIKYNGTLLT</sequence>
<dbReference type="Gene3D" id="1.10.3210.10">
    <property type="entry name" value="Hypothetical protein af1432"/>
    <property type="match status" value="1"/>
</dbReference>
<accession>A0A1B6PD50</accession>
<evidence type="ECO:0000313" key="1">
    <source>
        <dbReference type="EMBL" id="KXG23465.1"/>
    </source>
</evidence>
<dbReference type="Proteomes" id="UP000000768">
    <property type="component" value="Chromosome 8"/>
</dbReference>
<dbReference type="EMBL" id="CM000767">
    <property type="protein sequence ID" value="KXG23465.1"/>
    <property type="molecule type" value="Genomic_DNA"/>
</dbReference>
<dbReference type="InterPro" id="IPR050135">
    <property type="entry name" value="dGTPase-like"/>
</dbReference>
<reference evidence="1 2" key="1">
    <citation type="journal article" date="2009" name="Nature">
        <title>The Sorghum bicolor genome and the diversification of grasses.</title>
        <authorList>
            <person name="Paterson A.H."/>
            <person name="Bowers J.E."/>
            <person name="Bruggmann R."/>
            <person name="Dubchak I."/>
            <person name="Grimwood J."/>
            <person name="Gundlach H."/>
            <person name="Haberer G."/>
            <person name="Hellsten U."/>
            <person name="Mitros T."/>
            <person name="Poliakov A."/>
            <person name="Schmutz J."/>
            <person name="Spannagl M."/>
            <person name="Tang H."/>
            <person name="Wang X."/>
            <person name="Wicker T."/>
            <person name="Bharti A.K."/>
            <person name="Chapman J."/>
            <person name="Feltus F.A."/>
            <person name="Gowik U."/>
            <person name="Grigoriev I.V."/>
            <person name="Lyons E."/>
            <person name="Maher C.A."/>
            <person name="Martis M."/>
            <person name="Narechania A."/>
            <person name="Otillar R.P."/>
            <person name="Penning B.W."/>
            <person name="Salamov A.A."/>
            <person name="Wang Y."/>
            <person name="Zhang L."/>
            <person name="Carpita N.C."/>
            <person name="Freeling M."/>
            <person name="Gingle A.R."/>
            <person name="Hash C.T."/>
            <person name="Keller B."/>
            <person name="Klein P."/>
            <person name="Kresovich S."/>
            <person name="McCann M.C."/>
            <person name="Ming R."/>
            <person name="Peterson D.G."/>
            <person name="Mehboob-ur-Rahman"/>
            <person name="Ware D."/>
            <person name="Westhoff P."/>
            <person name="Mayer K.F."/>
            <person name="Messing J."/>
            <person name="Rokhsar D.S."/>
        </authorList>
    </citation>
    <scope>NUCLEOTIDE SEQUENCE [LARGE SCALE GENOMIC DNA]</scope>
    <source>
        <strain evidence="2">cv. BTx623</strain>
    </source>
</reference>
<dbReference type="STRING" id="4558.A0A1B6PD50"/>
<dbReference type="PANTHER" id="PTHR11373:SF4">
    <property type="entry name" value="DEOXYNUCLEOSIDE TRIPHOSPHATE TRIPHOSPHOHYDROLASE SAMHD1"/>
    <property type="match status" value="1"/>
</dbReference>
<dbReference type="SUPFAM" id="SSF109604">
    <property type="entry name" value="HD-domain/PDEase-like"/>
    <property type="match status" value="1"/>
</dbReference>
<dbReference type="PANTHER" id="PTHR11373">
    <property type="entry name" value="DEOXYNUCLEOSIDE TRIPHOSPHATE TRIPHOSPHOHYDROLASE"/>
    <property type="match status" value="1"/>
</dbReference>